<evidence type="ECO:0000256" key="1">
    <source>
        <dbReference type="SAM" id="SignalP"/>
    </source>
</evidence>
<dbReference type="InterPro" id="IPR013424">
    <property type="entry name" value="Ice-binding_C"/>
</dbReference>
<keyword evidence="4" id="KW-1185">Reference proteome</keyword>
<dbReference type="Pfam" id="PF07589">
    <property type="entry name" value="PEP-CTERM"/>
    <property type="match status" value="1"/>
</dbReference>
<feature type="chain" id="PRO_5047370984" evidence="1">
    <location>
        <begin position="20"/>
        <end position="204"/>
    </location>
</feature>
<dbReference type="NCBIfam" id="TIGR02595">
    <property type="entry name" value="PEP_CTERM"/>
    <property type="match status" value="1"/>
</dbReference>
<evidence type="ECO:0000313" key="3">
    <source>
        <dbReference type="EMBL" id="MCI2282472.1"/>
    </source>
</evidence>
<gene>
    <name evidence="3" type="ORF">L3081_02500</name>
</gene>
<dbReference type="Proteomes" id="UP001139646">
    <property type="component" value="Unassembled WGS sequence"/>
</dbReference>
<evidence type="ECO:0000313" key="4">
    <source>
        <dbReference type="Proteomes" id="UP001139646"/>
    </source>
</evidence>
<keyword evidence="1" id="KW-0732">Signal</keyword>
<organism evidence="3 4">
    <name type="scientific">Colwellia maritima</name>
    <dbReference type="NCBI Taxonomy" id="2912588"/>
    <lineage>
        <taxon>Bacteria</taxon>
        <taxon>Pseudomonadati</taxon>
        <taxon>Pseudomonadota</taxon>
        <taxon>Gammaproteobacteria</taxon>
        <taxon>Alteromonadales</taxon>
        <taxon>Colwelliaceae</taxon>
        <taxon>Colwellia</taxon>
    </lineage>
</organism>
<dbReference type="Gene3D" id="2.60.40.680">
    <property type="match status" value="1"/>
</dbReference>
<dbReference type="EMBL" id="JAKKSL010000001">
    <property type="protein sequence ID" value="MCI2282472.1"/>
    <property type="molecule type" value="Genomic_DNA"/>
</dbReference>
<evidence type="ECO:0000259" key="2">
    <source>
        <dbReference type="Pfam" id="PF07589"/>
    </source>
</evidence>
<name>A0ABS9WWW7_9GAMM</name>
<accession>A0ABS9WWW7</accession>
<feature type="domain" description="Ice-binding protein C-terminal" evidence="2">
    <location>
        <begin position="177"/>
        <end position="194"/>
    </location>
</feature>
<comment type="caution">
    <text evidence="3">The sequence shown here is derived from an EMBL/GenBank/DDBJ whole genome shotgun (WGS) entry which is preliminary data.</text>
</comment>
<feature type="signal peptide" evidence="1">
    <location>
        <begin position="1"/>
        <end position="19"/>
    </location>
</feature>
<dbReference type="InterPro" id="IPR008965">
    <property type="entry name" value="CBM2/CBM3_carb-bd_dom_sf"/>
</dbReference>
<reference evidence="3" key="1">
    <citation type="submission" date="2022-01" db="EMBL/GenBank/DDBJ databases">
        <title>Colwellia maritima, isolated from seawater.</title>
        <authorList>
            <person name="Kristyanto S."/>
            <person name="Jung J."/>
            <person name="Jeon C.O."/>
        </authorList>
    </citation>
    <scope>NUCLEOTIDE SEQUENCE</scope>
    <source>
        <strain evidence="3">MSW7</strain>
    </source>
</reference>
<sequence>MKKLTMLLTAFLFSLSANATLITVELNNTDYNVGDVLSANIVISEIELDYTFQKIVGDFEFNLTFDNTIIEFVSAAFGDKLDVDPDPFWASDQSIISSLGRVFLSEISYALDSDLFFAQDGLTSFVLASIDFNVIGTGASFVNLSEVAIGDAYGDDFLAVNAIGQTYSVKNGNSVGVPEPSTVFLMLIAMGFFVIRQKCVKSSH</sequence>
<dbReference type="RefSeq" id="WP_242283226.1">
    <property type="nucleotide sequence ID" value="NZ_JAKKSL010000001.1"/>
</dbReference>
<dbReference type="SUPFAM" id="SSF49384">
    <property type="entry name" value="Carbohydrate-binding domain"/>
    <property type="match status" value="1"/>
</dbReference>
<protein>
    <submittedName>
        <fullName evidence="3">PEP-CTERM sorting domain-containing protein</fullName>
    </submittedName>
</protein>
<proteinExistence type="predicted"/>